<evidence type="ECO:0000313" key="1">
    <source>
        <dbReference type="EMBL" id="MFC4986882.1"/>
    </source>
</evidence>
<proteinExistence type="predicted"/>
<evidence type="ECO:0008006" key="3">
    <source>
        <dbReference type="Google" id="ProtNLM"/>
    </source>
</evidence>
<accession>A0ABD5QBD7</accession>
<comment type="caution">
    <text evidence="1">The sequence shown here is derived from an EMBL/GenBank/DDBJ whole genome shotgun (WGS) entry which is preliminary data.</text>
</comment>
<gene>
    <name evidence="1" type="ORF">ACFPFO_03665</name>
</gene>
<name>A0ABD5QBD7_9EURY</name>
<evidence type="ECO:0000313" key="2">
    <source>
        <dbReference type="Proteomes" id="UP001595925"/>
    </source>
</evidence>
<keyword evidence="2" id="KW-1185">Reference proteome</keyword>
<organism evidence="1 2">
    <name type="scientific">Saliphagus infecundisoli</name>
    <dbReference type="NCBI Taxonomy" id="1849069"/>
    <lineage>
        <taxon>Archaea</taxon>
        <taxon>Methanobacteriati</taxon>
        <taxon>Methanobacteriota</taxon>
        <taxon>Stenosarchaea group</taxon>
        <taxon>Halobacteria</taxon>
        <taxon>Halobacteriales</taxon>
        <taxon>Natrialbaceae</taxon>
        <taxon>Saliphagus</taxon>
    </lineage>
</organism>
<sequence>MNRLFDLYGELYAQYHGYRWFAEAEFHVDLETLLGFHPNETDVLEQVTEVLEMSVLSDRSGEEPFETDAEERDLLTLDEMAEQYAELYAHQWSEMTVDL</sequence>
<dbReference type="AlphaFoldDB" id="A0ABD5QBD7"/>
<reference evidence="1 2" key="1">
    <citation type="journal article" date="2019" name="Int. J. Syst. Evol. Microbiol.">
        <title>The Global Catalogue of Microorganisms (GCM) 10K type strain sequencing project: providing services to taxonomists for standard genome sequencing and annotation.</title>
        <authorList>
            <consortium name="The Broad Institute Genomics Platform"/>
            <consortium name="The Broad Institute Genome Sequencing Center for Infectious Disease"/>
            <person name="Wu L."/>
            <person name="Ma J."/>
        </authorList>
    </citation>
    <scope>NUCLEOTIDE SEQUENCE [LARGE SCALE GENOMIC DNA]</scope>
    <source>
        <strain evidence="1 2">CGMCC 1.15824</strain>
    </source>
</reference>
<dbReference type="EMBL" id="JBHSJG010000012">
    <property type="protein sequence ID" value="MFC4986882.1"/>
    <property type="molecule type" value="Genomic_DNA"/>
</dbReference>
<protein>
    <recommendedName>
        <fullName evidence="3">CdiI immunity protein domain-containing protein</fullName>
    </recommendedName>
</protein>
<dbReference type="RefSeq" id="WP_224829142.1">
    <property type="nucleotide sequence ID" value="NZ_JAIVEF010000015.1"/>
</dbReference>
<dbReference type="Proteomes" id="UP001595925">
    <property type="component" value="Unassembled WGS sequence"/>
</dbReference>